<dbReference type="GeneID" id="78396072"/>
<name>A0A0H5D2Q4_9RHOB</name>
<dbReference type="InterPro" id="IPR016155">
    <property type="entry name" value="Mopterin_synth/thiamin_S_b"/>
</dbReference>
<sequence>MNITVNAKAHEVSARTVEDALRELGFTSPSVATALNGKFVARNRRGDTDLREGDQLEVLAPMQGG</sequence>
<organism evidence="1 2">
    <name type="scientific">Phaeobacter italicus</name>
    <dbReference type="NCBI Taxonomy" id="481446"/>
    <lineage>
        <taxon>Bacteria</taxon>
        <taxon>Pseudomonadati</taxon>
        <taxon>Pseudomonadota</taxon>
        <taxon>Alphaproteobacteria</taxon>
        <taxon>Rhodobacterales</taxon>
        <taxon>Roseobacteraceae</taxon>
        <taxon>Phaeobacter</taxon>
    </lineage>
</organism>
<dbReference type="AlphaFoldDB" id="A0A0H5D2Q4"/>
<dbReference type="InterPro" id="IPR012675">
    <property type="entry name" value="Beta-grasp_dom_sf"/>
</dbReference>
<dbReference type="Gene3D" id="3.10.20.30">
    <property type="match status" value="1"/>
</dbReference>
<dbReference type="NCBIfam" id="TIGR01683">
    <property type="entry name" value="thiS"/>
    <property type="match status" value="1"/>
</dbReference>
<dbReference type="CDD" id="cd00565">
    <property type="entry name" value="Ubl_ThiS"/>
    <property type="match status" value="1"/>
</dbReference>
<dbReference type="SUPFAM" id="SSF54285">
    <property type="entry name" value="MoaD/ThiS"/>
    <property type="match status" value="1"/>
</dbReference>
<proteinExistence type="predicted"/>
<dbReference type="InterPro" id="IPR010035">
    <property type="entry name" value="Thi_S"/>
</dbReference>
<dbReference type="InterPro" id="IPR003749">
    <property type="entry name" value="ThiS/MoaD-like"/>
</dbReference>
<dbReference type="Proteomes" id="UP000043764">
    <property type="component" value="Unassembled WGS sequence"/>
</dbReference>
<dbReference type="OrthoDB" id="197113at2"/>
<dbReference type="EMBL" id="CVRL01000033">
    <property type="protein sequence ID" value="CRL11411.1"/>
    <property type="molecule type" value="Genomic_DNA"/>
</dbReference>
<dbReference type="PANTHER" id="PTHR34472">
    <property type="entry name" value="SULFUR CARRIER PROTEIN THIS"/>
    <property type="match status" value="1"/>
</dbReference>
<reference evidence="1 2" key="1">
    <citation type="submission" date="2015-05" db="EMBL/GenBank/DDBJ databases">
        <authorList>
            <person name="Rodrigo-Torres Lidia"/>
            <person name="Arahal R.David."/>
        </authorList>
    </citation>
    <scope>NUCLEOTIDE SEQUENCE [LARGE SCALE GENOMIC DNA]</scope>
    <source>
        <strain evidence="1 2">CECT 7321</strain>
    </source>
</reference>
<protein>
    <submittedName>
        <fullName evidence="1">Sulfur carrier protein ThiS</fullName>
    </submittedName>
</protein>
<accession>A0A0H5D2Q4</accession>
<evidence type="ECO:0000313" key="1">
    <source>
        <dbReference type="EMBL" id="CRL11411.1"/>
    </source>
</evidence>
<gene>
    <name evidence="1" type="ORF">NIT7321_02275</name>
</gene>
<evidence type="ECO:0000313" key="2">
    <source>
        <dbReference type="Proteomes" id="UP000043764"/>
    </source>
</evidence>
<dbReference type="STRING" id="481446.NIT7645_00672"/>
<dbReference type="RefSeq" id="WP_008561266.1">
    <property type="nucleotide sequence ID" value="NZ_BSKQ01000001.1"/>
</dbReference>
<dbReference type="Pfam" id="PF02597">
    <property type="entry name" value="ThiS"/>
    <property type="match status" value="1"/>
</dbReference>
<keyword evidence="2" id="KW-1185">Reference proteome</keyword>
<dbReference type="PANTHER" id="PTHR34472:SF1">
    <property type="entry name" value="SULFUR CARRIER PROTEIN THIS"/>
    <property type="match status" value="1"/>
</dbReference>